<organism evidence="1">
    <name type="scientific">Arundo donax</name>
    <name type="common">Giant reed</name>
    <name type="synonym">Donax arundinaceus</name>
    <dbReference type="NCBI Taxonomy" id="35708"/>
    <lineage>
        <taxon>Eukaryota</taxon>
        <taxon>Viridiplantae</taxon>
        <taxon>Streptophyta</taxon>
        <taxon>Embryophyta</taxon>
        <taxon>Tracheophyta</taxon>
        <taxon>Spermatophyta</taxon>
        <taxon>Magnoliopsida</taxon>
        <taxon>Liliopsida</taxon>
        <taxon>Poales</taxon>
        <taxon>Poaceae</taxon>
        <taxon>PACMAD clade</taxon>
        <taxon>Arundinoideae</taxon>
        <taxon>Arundineae</taxon>
        <taxon>Arundo</taxon>
    </lineage>
</organism>
<reference evidence="1" key="2">
    <citation type="journal article" date="2015" name="Data Brief">
        <title>Shoot transcriptome of the giant reed, Arundo donax.</title>
        <authorList>
            <person name="Barrero R.A."/>
            <person name="Guerrero F.D."/>
            <person name="Moolhuijzen P."/>
            <person name="Goolsby J.A."/>
            <person name="Tidwell J."/>
            <person name="Bellgard S.E."/>
            <person name="Bellgard M.I."/>
        </authorList>
    </citation>
    <scope>NUCLEOTIDE SEQUENCE</scope>
    <source>
        <tissue evidence="1">Shoot tissue taken approximately 20 cm above the soil surface</tissue>
    </source>
</reference>
<reference evidence="1" key="1">
    <citation type="submission" date="2014-09" db="EMBL/GenBank/DDBJ databases">
        <authorList>
            <person name="Magalhaes I.L.F."/>
            <person name="Oliveira U."/>
            <person name="Santos F.R."/>
            <person name="Vidigal T.H.D.A."/>
            <person name="Brescovit A.D."/>
            <person name="Santos A.J."/>
        </authorList>
    </citation>
    <scope>NUCLEOTIDE SEQUENCE</scope>
    <source>
        <tissue evidence="1">Shoot tissue taken approximately 20 cm above the soil surface</tissue>
    </source>
</reference>
<evidence type="ECO:0000313" key="1">
    <source>
        <dbReference type="EMBL" id="JAD49628.1"/>
    </source>
</evidence>
<dbReference type="EMBL" id="GBRH01248267">
    <property type="protein sequence ID" value="JAD49628.1"/>
    <property type="molecule type" value="Transcribed_RNA"/>
</dbReference>
<protein>
    <submittedName>
        <fullName evidence="1">Uncharacterized protein</fullName>
    </submittedName>
</protein>
<sequence>MFMHGTLTESFSS</sequence>
<proteinExistence type="predicted"/>
<accession>A0A0A9AIH3</accession>
<name>A0A0A9AIH3_ARUDO</name>